<reference evidence="1 2" key="1">
    <citation type="journal article" date="2022" name="bioRxiv">
        <title>The genome of the oomycete Peronosclerospora sorghi, a cosmopolitan pathogen of maize and sorghum, is inflated with dispersed pseudogenes.</title>
        <authorList>
            <person name="Fletcher K."/>
            <person name="Martin F."/>
            <person name="Isakeit T."/>
            <person name="Cavanaugh K."/>
            <person name="Magill C."/>
            <person name="Michelmore R."/>
        </authorList>
    </citation>
    <scope>NUCLEOTIDE SEQUENCE [LARGE SCALE GENOMIC DNA]</scope>
    <source>
        <strain evidence="1">P6</strain>
    </source>
</reference>
<name>A0ACC0WT37_9STRA</name>
<evidence type="ECO:0000313" key="1">
    <source>
        <dbReference type="EMBL" id="KAI9921767.1"/>
    </source>
</evidence>
<accession>A0ACC0WT37</accession>
<keyword evidence="2" id="KW-1185">Reference proteome</keyword>
<evidence type="ECO:0000313" key="2">
    <source>
        <dbReference type="Proteomes" id="UP001163321"/>
    </source>
</evidence>
<dbReference type="Proteomes" id="UP001163321">
    <property type="component" value="Chromosome 1"/>
</dbReference>
<sequence length="95" mass="10402">MHPPEEIRPTDDTTTRGSTSGELVIMAGAPVIYKSKRQRTVALSSSELDYMALSVAAQETLRLRHLLEELGFRDQPATVTKMDNKAAIAMSELVG</sequence>
<protein>
    <submittedName>
        <fullName evidence="1">Uncharacterized protein</fullName>
    </submittedName>
</protein>
<organism evidence="1 2">
    <name type="scientific">Peronosclerospora sorghi</name>
    <dbReference type="NCBI Taxonomy" id="230839"/>
    <lineage>
        <taxon>Eukaryota</taxon>
        <taxon>Sar</taxon>
        <taxon>Stramenopiles</taxon>
        <taxon>Oomycota</taxon>
        <taxon>Peronosporomycetes</taxon>
        <taxon>Peronosporales</taxon>
        <taxon>Peronosporaceae</taxon>
        <taxon>Peronosclerospora</taxon>
    </lineage>
</organism>
<dbReference type="EMBL" id="CM047580">
    <property type="protein sequence ID" value="KAI9921767.1"/>
    <property type="molecule type" value="Genomic_DNA"/>
</dbReference>
<gene>
    <name evidence="1" type="ORF">PsorP6_001884</name>
</gene>
<proteinExistence type="predicted"/>
<comment type="caution">
    <text evidence="1">The sequence shown here is derived from an EMBL/GenBank/DDBJ whole genome shotgun (WGS) entry which is preliminary data.</text>
</comment>